<gene>
    <name evidence="1" type="ORF">JI741_02305</name>
</gene>
<reference evidence="1 2" key="1">
    <citation type="submission" date="2021-01" db="EMBL/GenBank/DDBJ databases">
        <title>Chryseolinea sp. Jin1 Genome sequencing and assembly.</title>
        <authorList>
            <person name="Kim I."/>
        </authorList>
    </citation>
    <scope>NUCLEOTIDE SEQUENCE [LARGE SCALE GENOMIC DNA]</scope>
    <source>
        <strain evidence="1 2">Jin1</strain>
    </source>
</reference>
<name>A0ABS1KKN5_9BACT</name>
<proteinExistence type="predicted"/>
<accession>A0ABS1KKN5</accession>
<keyword evidence="2" id="KW-1185">Reference proteome</keyword>
<evidence type="ECO:0000313" key="1">
    <source>
        <dbReference type="EMBL" id="MBL0740028.1"/>
    </source>
</evidence>
<evidence type="ECO:0000313" key="2">
    <source>
        <dbReference type="Proteomes" id="UP000613030"/>
    </source>
</evidence>
<protein>
    <submittedName>
        <fullName evidence="1">Uncharacterized protein</fullName>
    </submittedName>
</protein>
<dbReference type="Proteomes" id="UP000613030">
    <property type="component" value="Unassembled WGS sequence"/>
</dbReference>
<organism evidence="1 2">
    <name type="scientific">Chryseolinea lacunae</name>
    <dbReference type="NCBI Taxonomy" id="2801331"/>
    <lineage>
        <taxon>Bacteria</taxon>
        <taxon>Pseudomonadati</taxon>
        <taxon>Bacteroidota</taxon>
        <taxon>Cytophagia</taxon>
        <taxon>Cytophagales</taxon>
        <taxon>Fulvivirgaceae</taxon>
        <taxon>Chryseolinea</taxon>
    </lineage>
</organism>
<dbReference type="RefSeq" id="WP_202006995.1">
    <property type="nucleotide sequence ID" value="NZ_JAERRB010000001.1"/>
</dbReference>
<comment type="caution">
    <text evidence="1">The sequence shown here is derived from an EMBL/GenBank/DDBJ whole genome shotgun (WGS) entry which is preliminary data.</text>
</comment>
<dbReference type="EMBL" id="JAERRB010000001">
    <property type="protein sequence ID" value="MBL0740028.1"/>
    <property type="molecule type" value="Genomic_DNA"/>
</dbReference>
<sequence>MNLERNSKRTAEISALLYKIYNDAIVITGDSSASHFCKIMTISTDALKKDGTMRLPYCFVFEPTMLVALVPEKTTDIHALNRIRQRFVTRYFASGYDKEYPNELYSYQNDVQNAGHLEAYNYWILMKGDEAAFTTWQDANASKWNDFIAWFKTNGLKLDATHKLIRAQLE</sequence>